<dbReference type="SUPFAM" id="SSF81665">
    <property type="entry name" value="Calcium ATPase, transmembrane domain M"/>
    <property type="match status" value="1"/>
</dbReference>
<evidence type="ECO:0000256" key="11">
    <source>
        <dbReference type="ARBA" id="ARBA00023065"/>
    </source>
</evidence>
<comment type="subcellular location">
    <subcellularLocation>
        <location evidence="1">Cell membrane</location>
        <topology evidence="1">Multi-pass membrane protein</topology>
    </subcellularLocation>
</comment>
<keyword evidence="5" id="KW-0597">Phosphoprotein</keyword>
<dbReference type="PANTHER" id="PTHR43520">
    <property type="entry name" value="ATP7, ISOFORM B"/>
    <property type="match status" value="1"/>
</dbReference>
<evidence type="ECO:0000256" key="2">
    <source>
        <dbReference type="ARBA" id="ARBA00006024"/>
    </source>
</evidence>
<dbReference type="SUPFAM" id="SSF56784">
    <property type="entry name" value="HAD-like"/>
    <property type="match status" value="1"/>
</dbReference>
<proteinExistence type="inferred from homology"/>
<gene>
    <name evidence="15" type="ORF">JIV24_00135</name>
</gene>
<accession>A0ABS1HDG1</accession>
<dbReference type="InterPro" id="IPR006121">
    <property type="entry name" value="HMA_dom"/>
</dbReference>
<organism evidence="15 16">
    <name type="scientific">Carboxylicivirga marina</name>
    <dbReference type="NCBI Taxonomy" id="2800988"/>
    <lineage>
        <taxon>Bacteria</taxon>
        <taxon>Pseudomonadati</taxon>
        <taxon>Bacteroidota</taxon>
        <taxon>Bacteroidia</taxon>
        <taxon>Marinilabiliales</taxon>
        <taxon>Marinilabiliaceae</taxon>
        <taxon>Carboxylicivirga</taxon>
    </lineage>
</organism>
<sequence length="789" mass="88422">MSKTCYHCGSPSQSWVRHDDKDFCCEGCVMVYDILKDNDMGAYYDIEKAPGIRDKKASIDYYDYLDQEDIKRSVLDFYDGSIGRIKLYIPSIHCSSCIWLIENLHRLHQGVVASSVNFNRREAAITFNEEEIKLSELMGLLASINYKPHIKTEEQKKTAKRSKRLLVKLGVAGFIFGNVMLLSFPDYLSDDIALNPEIISWFKWISILLSIPAMIFSGNEYFITAWKNIKRGIVSIDMPIVLGIIAIFIRSLFEIITDAGSGYLDSLTGLVFFLLIGKWYQAKTYEALSFDNDYSSYFPLGITRITDNNEEIVPISQLQSGDKIQVRNGEIIPADARLISIGASIDYSFITGESVPLRKEKEELIYAGGRVIGNALLLEVEKKAETGYLAELWKERSDADEQESMISHTLNVVSKYFTIAIILISTLTGFYWAWYDSTKAVMAFTSVLIIACPCALALSVPFAFGHAGRILGKNKLYLKLTSIIEKLTKVDAIIFDKTGTLTDSEHFEVEFNGEQPEHFVLSIIKSAAYQSRHPLSRALATHLNSADLFEVQGFTEHEGAGVEAQIMNHRIKLGSARFVGTEQQPGNASAQVHVSFDDEVIGYYTIKNYYRENWQEMLKAVMQYTDVHILSGDNDAEQEALNRIVNDSNKVHFYQTPKDKQDYVSQLKYEGKTVMMVGDGLNDVGALKEAHVGIAVADDVHQFSPSSDAIISASELMYLPRFMRFSKSVLKIVYAAIFISFLYNVLGLSFAVSGQLSPLFAAILMPLSSVSVVVFTSVSVMISGKRRGL</sequence>
<keyword evidence="11" id="KW-0406">Ion transport</keyword>
<evidence type="ECO:0000256" key="5">
    <source>
        <dbReference type="ARBA" id="ARBA00022553"/>
    </source>
</evidence>
<keyword evidence="6 13" id="KW-0812">Transmembrane</keyword>
<dbReference type="InterPro" id="IPR023298">
    <property type="entry name" value="ATPase_P-typ_TM_dom_sf"/>
</dbReference>
<dbReference type="InterPro" id="IPR018303">
    <property type="entry name" value="ATPase_P-typ_P_site"/>
</dbReference>
<dbReference type="SUPFAM" id="SSF55008">
    <property type="entry name" value="HMA, heavy metal-associated domain"/>
    <property type="match status" value="1"/>
</dbReference>
<comment type="caution">
    <text evidence="15">The sequence shown here is derived from an EMBL/GenBank/DDBJ whole genome shotgun (WGS) entry which is preliminary data.</text>
</comment>
<evidence type="ECO:0000256" key="4">
    <source>
        <dbReference type="ARBA" id="ARBA00022475"/>
    </source>
</evidence>
<feature type="domain" description="HMA" evidence="14">
    <location>
        <begin position="83"/>
        <end position="149"/>
    </location>
</feature>
<dbReference type="InterPro" id="IPR059000">
    <property type="entry name" value="ATPase_P-type_domA"/>
</dbReference>
<dbReference type="Gene3D" id="3.40.50.1000">
    <property type="entry name" value="HAD superfamily/HAD-like"/>
    <property type="match status" value="1"/>
</dbReference>
<feature type="transmembrane region" description="Helical" evidence="13">
    <location>
        <begin position="416"/>
        <end position="434"/>
    </location>
</feature>
<feature type="transmembrane region" description="Helical" evidence="13">
    <location>
        <begin position="165"/>
        <end position="184"/>
    </location>
</feature>
<dbReference type="Proteomes" id="UP000605676">
    <property type="component" value="Unassembled WGS sequence"/>
</dbReference>
<dbReference type="Pfam" id="PF12156">
    <property type="entry name" value="ATPase-cat_bd"/>
    <property type="match status" value="1"/>
</dbReference>
<dbReference type="PRINTS" id="PR00119">
    <property type="entry name" value="CATATPASE"/>
</dbReference>
<dbReference type="InterPro" id="IPR036163">
    <property type="entry name" value="HMA_dom_sf"/>
</dbReference>
<evidence type="ECO:0000313" key="15">
    <source>
        <dbReference type="EMBL" id="MBK3515725.1"/>
    </source>
</evidence>
<evidence type="ECO:0000259" key="14">
    <source>
        <dbReference type="PROSITE" id="PS50846"/>
    </source>
</evidence>
<evidence type="ECO:0000256" key="8">
    <source>
        <dbReference type="ARBA" id="ARBA00022842"/>
    </source>
</evidence>
<dbReference type="InterPro" id="IPR021993">
    <property type="entry name" value="ATPase-cat-bd"/>
</dbReference>
<dbReference type="NCBIfam" id="TIGR01494">
    <property type="entry name" value="ATPase_P-type"/>
    <property type="match status" value="1"/>
</dbReference>
<dbReference type="InterPro" id="IPR001757">
    <property type="entry name" value="P_typ_ATPase"/>
</dbReference>
<protein>
    <submittedName>
        <fullName evidence="15">Heavy metal translocating P-type ATPase metal-binding domain-containing protein</fullName>
    </submittedName>
</protein>
<dbReference type="PROSITE" id="PS00154">
    <property type="entry name" value="ATPASE_E1_E2"/>
    <property type="match status" value="1"/>
</dbReference>
<keyword evidence="7" id="KW-0479">Metal-binding</keyword>
<keyword evidence="8" id="KW-0460">Magnesium</keyword>
<dbReference type="EMBL" id="JAENRR010000001">
    <property type="protein sequence ID" value="MBK3515725.1"/>
    <property type="molecule type" value="Genomic_DNA"/>
</dbReference>
<feature type="transmembrane region" description="Helical" evidence="13">
    <location>
        <begin position="440"/>
        <end position="464"/>
    </location>
</feature>
<feature type="transmembrane region" description="Helical" evidence="13">
    <location>
        <begin position="234"/>
        <end position="256"/>
    </location>
</feature>
<feature type="transmembrane region" description="Helical" evidence="13">
    <location>
        <begin position="204"/>
        <end position="222"/>
    </location>
</feature>
<feature type="transmembrane region" description="Helical" evidence="13">
    <location>
        <begin position="262"/>
        <end position="280"/>
    </location>
</feature>
<evidence type="ECO:0000256" key="1">
    <source>
        <dbReference type="ARBA" id="ARBA00004651"/>
    </source>
</evidence>
<dbReference type="Pfam" id="PF00122">
    <property type="entry name" value="E1-E2_ATPase"/>
    <property type="match status" value="1"/>
</dbReference>
<reference evidence="15 16" key="1">
    <citation type="submission" date="2021-01" db="EMBL/GenBank/DDBJ databases">
        <title>Carboxyliciviraga sp.nov., isolated from coastal sediments.</title>
        <authorList>
            <person name="Lu D."/>
            <person name="Zhang T."/>
        </authorList>
    </citation>
    <scope>NUCLEOTIDE SEQUENCE [LARGE SCALE GENOMIC DNA]</scope>
    <source>
        <strain evidence="15 16">N1Y132</strain>
    </source>
</reference>
<keyword evidence="16" id="KW-1185">Reference proteome</keyword>
<keyword evidence="10 13" id="KW-1133">Transmembrane helix</keyword>
<dbReference type="InterPro" id="IPR036412">
    <property type="entry name" value="HAD-like_sf"/>
</dbReference>
<dbReference type="SUPFAM" id="SSF81653">
    <property type="entry name" value="Calcium ATPase, transduction domain A"/>
    <property type="match status" value="1"/>
</dbReference>
<name>A0ABS1HDG1_9BACT</name>
<dbReference type="Gene3D" id="2.70.150.10">
    <property type="entry name" value="Calcium-transporting ATPase, cytoplasmic transduction domain A"/>
    <property type="match status" value="1"/>
</dbReference>
<dbReference type="PROSITE" id="PS50846">
    <property type="entry name" value="HMA_2"/>
    <property type="match status" value="1"/>
</dbReference>
<evidence type="ECO:0000256" key="6">
    <source>
        <dbReference type="ARBA" id="ARBA00022692"/>
    </source>
</evidence>
<dbReference type="PANTHER" id="PTHR43520:SF5">
    <property type="entry name" value="CATION-TRANSPORTING P-TYPE ATPASE-RELATED"/>
    <property type="match status" value="1"/>
</dbReference>
<evidence type="ECO:0000256" key="10">
    <source>
        <dbReference type="ARBA" id="ARBA00022989"/>
    </source>
</evidence>
<evidence type="ECO:0000256" key="9">
    <source>
        <dbReference type="ARBA" id="ARBA00022967"/>
    </source>
</evidence>
<dbReference type="Gene3D" id="3.40.1110.10">
    <property type="entry name" value="Calcium-transporting ATPase, cytoplasmic domain N"/>
    <property type="match status" value="1"/>
</dbReference>
<comment type="similarity">
    <text evidence="2">Belongs to the cation transport ATPase (P-type) (TC 3.A.3) family. Type IB subfamily.</text>
</comment>
<evidence type="ECO:0000256" key="7">
    <source>
        <dbReference type="ARBA" id="ARBA00022723"/>
    </source>
</evidence>
<dbReference type="InterPro" id="IPR023299">
    <property type="entry name" value="ATPase_P-typ_cyto_dom_N"/>
</dbReference>
<evidence type="ECO:0000256" key="3">
    <source>
        <dbReference type="ARBA" id="ARBA00022448"/>
    </source>
</evidence>
<evidence type="ECO:0000256" key="12">
    <source>
        <dbReference type="ARBA" id="ARBA00023136"/>
    </source>
</evidence>
<dbReference type="Pfam" id="PF00702">
    <property type="entry name" value="Hydrolase"/>
    <property type="match status" value="1"/>
</dbReference>
<feature type="transmembrane region" description="Helical" evidence="13">
    <location>
        <begin position="732"/>
        <end position="753"/>
    </location>
</feature>
<keyword evidence="4" id="KW-1003">Cell membrane</keyword>
<keyword evidence="3" id="KW-0813">Transport</keyword>
<feature type="transmembrane region" description="Helical" evidence="13">
    <location>
        <begin position="759"/>
        <end position="782"/>
    </location>
</feature>
<evidence type="ECO:0000313" key="16">
    <source>
        <dbReference type="Proteomes" id="UP000605676"/>
    </source>
</evidence>
<keyword evidence="9" id="KW-1278">Translocase</keyword>
<dbReference type="RefSeq" id="WP_200462957.1">
    <property type="nucleotide sequence ID" value="NZ_JAENRR010000001.1"/>
</dbReference>
<evidence type="ECO:0000256" key="13">
    <source>
        <dbReference type="SAM" id="Phobius"/>
    </source>
</evidence>
<keyword evidence="12 13" id="KW-0472">Membrane</keyword>
<dbReference type="Gene3D" id="3.30.70.100">
    <property type="match status" value="1"/>
</dbReference>
<dbReference type="InterPro" id="IPR023214">
    <property type="entry name" value="HAD_sf"/>
</dbReference>
<dbReference type="InterPro" id="IPR008250">
    <property type="entry name" value="ATPase_P-typ_transduc_dom_A_sf"/>
</dbReference>